<feature type="region of interest" description="Disordered" evidence="1">
    <location>
        <begin position="23"/>
        <end position="53"/>
    </location>
</feature>
<protein>
    <submittedName>
        <fullName evidence="2">Uncharacterized protein</fullName>
    </submittedName>
</protein>
<sequence length="385" mass="41868">MEAVASDRLVACRDSRGGAGLDLGRAWSGTQKPQRRGGLPAIWEEGKGGRRGEKRFRGSQRELIAMVSQSRLCTGRARLSRPLAGLRFCEPQPTFVRRQGSSGGALGQNTDHSHSQDDGVNGSQCAETVRSCEAVKLSSCQAVKTQAVKTRAVELRCTGQVLATLRARRRRRCRLLLVLVPTEAVVRGPSDPKAPDARFDPECSLGSSSPYTATDHTVNQKGSTKRALLVTARRVQSIMYLRGDDEHLTRDFTNGNGQWLRPSLNLMLRSGKWPRRSICGQPGNDRVPEPVDQQSRPDGVSTRRVILTAPQKGEILRPSTGGLIDAAKDREGARGGDALDRGTTGSWMIRSIYEGLDRAKRVDGVCARKSDKAEEGEVQSASVCA</sequence>
<dbReference type="EMBL" id="MU251845">
    <property type="protein sequence ID" value="KAG9228893.1"/>
    <property type="molecule type" value="Genomic_DNA"/>
</dbReference>
<evidence type="ECO:0000256" key="1">
    <source>
        <dbReference type="SAM" id="MobiDB-lite"/>
    </source>
</evidence>
<evidence type="ECO:0000313" key="2">
    <source>
        <dbReference type="EMBL" id="KAG9228893.1"/>
    </source>
</evidence>
<dbReference type="Proteomes" id="UP000824998">
    <property type="component" value="Unassembled WGS sequence"/>
</dbReference>
<keyword evidence="3" id="KW-1185">Reference proteome</keyword>
<dbReference type="AlphaFoldDB" id="A0A9P7Y7P7"/>
<proteinExistence type="predicted"/>
<comment type="caution">
    <text evidence="2">The sequence shown here is derived from an EMBL/GenBank/DDBJ whole genome shotgun (WGS) entry which is preliminary data.</text>
</comment>
<gene>
    <name evidence="2" type="ORF">BJ875DRAFT_446456</name>
</gene>
<name>A0A9P7Y7P7_9HELO</name>
<accession>A0A9P7Y7P7</accession>
<evidence type="ECO:0000313" key="3">
    <source>
        <dbReference type="Proteomes" id="UP000824998"/>
    </source>
</evidence>
<feature type="region of interest" description="Disordered" evidence="1">
    <location>
        <begin position="280"/>
        <end position="300"/>
    </location>
</feature>
<feature type="compositionally biased region" description="Basic and acidic residues" evidence="1">
    <location>
        <begin position="44"/>
        <end position="53"/>
    </location>
</feature>
<reference evidence="2" key="1">
    <citation type="journal article" date="2021" name="IMA Fungus">
        <title>Genomic characterization of three marine fungi, including Emericellopsis atlantica sp. nov. with signatures of a generalist lifestyle and marine biomass degradation.</title>
        <authorList>
            <person name="Hagestad O.C."/>
            <person name="Hou L."/>
            <person name="Andersen J.H."/>
            <person name="Hansen E.H."/>
            <person name="Altermark B."/>
            <person name="Li C."/>
            <person name="Kuhnert E."/>
            <person name="Cox R.J."/>
            <person name="Crous P.W."/>
            <person name="Spatafora J.W."/>
            <person name="Lail K."/>
            <person name="Amirebrahimi M."/>
            <person name="Lipzen A."/>
            <person name="Pangilinan J."/>
            <person name="Andreopoulos W."/>
            <person name="Hayes R.D."/>
            <person name="Ng V."/>
            <person name="Grigoriev I.V."/>
            <person name="Jackson S.A."/>
            <person name="Sutton T.D.S."/>
            <person name="Dobson A.D.W."/>
            <person name="Rama T."/>
        </authorList>
    </citation>
    <scope>NUCLEOTIDE SEQUENCE</scope>
    <source>
        <strain evidence="2">TRa018bII</strain>
    </source>
</reference>
<feature type="region of interest" description="Disordered" evidence="1">
    <location>
        <begin position="98"/>
        <end position="123"/>
    </location>
</feature>
<organism evidence="2 3">
    <name type="scientific">Amylocarpus encephaloides</name>
    <dbReference type="NCBI Taxonomy" id="45428"/>
    <lineage>
        <taxon>Eukaryota</taxon>
        <taxon>Fungi</taxon>
        <taxon>Dikarya</taxon>
        <taxon>Ascomycota</taxon>
        <taxon>Pezizomycotina</taxon>
        <taxon>Leotiomycetes</taxon>
        <taxon>Helotiales</taxon>
        <taxon>Helotiales incertae sedis</taxon>
        <taxon>Amylocarpus</taxon>
    </lineage>
</organism>